<dbReference type="InterPro" id="IPR006565">
    <property type="entry name" value="BTP"/>
</dbReference>
<dbReference type="EMBL" id="JAEVFJ010000045">
    <property type="protein sequence ID" value="KAH8084869.1"/>
    <property type="molecule type" value="Genomic_DNA"/>
</dbReference>
<feature type="region of interest" description="Disordered" evidence="5">
    <location>
        <begin position="147"/>
        <end position="330"/>
    </location>
</feature>
<evidence type="ECO:0000256" key="5">
    <source>
        <dbReference type="SAM" id="MobiDB-lite"/>
    </source>
</evidence>
<feature type="compositionally biased region" description="Basic and acidic residues" evidence="5">
    <location>
        <begin position="449"/>
        <end position="461"/>
    </location>
</feature>
<feature type="compositionally biased region" description="Pro residues" evidence="5">
    <location>
        <begin position="261"/>
        <end position="275"/>
    </location>
</feature>
<dbReference type="Gene3D" id="1.10.20.10">
    <property type="entry name" value="Histone, subunit A"/>
    <property type="match status" value="1"/>
</dbReference>
<feature type="region of interest" description="Disordered" evidence="5">
    <location>
        <begin position="444"/>
        <end position="480"/>
    </location>
</feature>
<evidence type="ECO:0000259" key="6">
    <source>
        <dbReference type="SMART" id="SM00576"/>
    </source>
</evidence>
<accession>A0A8K0UHI4</accession>
<keyword evidence="2" id="KW-0805">Transcription regulation</keyword>
<protein>
    <recommendedName>
        <fullName evidence="6">Bromodomain associated domain-containing protein</fullName>
    </recommendedName>
</protein>
<gene>
    <name evidence="7" type="ORF">BXZ70DRAFT_957316</name>
</gene>
<feature type="domain" description="Bromodomain associated" evidence="6">
    <location>
        <begin position="2"/>
        <end position="78"/>
    </location>
</feature>
<dbReference type="GO" id="GO:0046982">
    <property type="term" value="F:protein heterodimerization activity"/>
    <property type="evidence" value="ECO:0007669"/>
    <property type="project" value="InterPro"/>
</dbReference>
<sequence>MDAASKKILESATLTTLHAQQFSRSSSQAHLLLTDLLSRYISLLSSTCAKYAEHSGRLKVTEKDAVAALGELGIGVEELTEYWETEGKEMARFGYTGRMMRTARRQEELEEMRAALVIGLKEDRDDVIPLAYVPVDDSMLFGDELPEASDEEMSSEEAESDDPEVMDSRDDDDARMDVDMVTKPPTTGEAASIPRPETGRAPSPLPHGIVTPPRSPLPRLPTPPPSAFPPSPISNPATPPPSSPSQPSTSRRKRPRTTNWSPPPHVPPFLPPFPHMSPEGSPRGTPALSLGEDSSSQSQPFADTLKLEHPASPLIPPAQSSTAAPASTSTSADYRTVVPYPLSSLASQPTWHLPSKPHHIPPSTPATTLPIPDTQPSLFGAYHHILTHKPSVTPTPTTLGRYKVALALVGQNESTMNPKWEPAPSLFGTSVPNVPRVATIGPTHAIPIGKEDGKGKEREGADAAAEAKMPAMPTRPLPSFDRAAPLVSTSRPRIPQLAKQLLSNPVHNRTTRLGHPPVLLRGTTKLVYGQGIPAPWNSSTIPSAPTSGKPNGKELNGKEKDKDKDDTSGAAKLLPDARLYATWNWEQKSYKEPLPAHKRARMGSVAGGGVHVGAVPNGISRRER</sequence>
<proteinExistence type="predicted"/>
<feature type="region of interest" description="Disordered" evidence="5">
    <location>
        <begin position="534"/>
        <end position="571"/>
    </location>
</feature>
<comment type="subcellular location">
    <subcellularLocation>
        <location evidence="1">Nucleus</location>
    </subcellularLocation>
</comment>
<dbReference type="SUPFAM" id="SSF47113">
    <property type="entry name" value="Histone-fold"/>
    <property type="match status" value="1"/>
</dbReference>
<feature type="compositionally biased region" description="Polar residues" evidence="5">
    <location>
        <begin position="292"/>
        <end position="301"/>
    </location>
</feature>
<feature type="region of interest" description="Disordered" evidence="5">
    <location>
        <begin position="601"/>
        <end position="624"/>
    </location>
</feature>
<dbReference type="InterPro" id="IPR009072">
    <property type="entry name" value="Histone-fold"/>
</dbReference>
<feature type="compositionally biased region" description="Polar residues" evidence="5">
    <location>
        <begin position="536"/>
        <end position="549"/>
    </location>
</feature>
<keyword evidence="4" id="KW-0539">Nucleus</keyword>
<dbReference type="GO" id="GO:0005634">
    <property type="term" value="C:nucleus"/>
    <property type="evidence" value="ECO:0007669"/>
    <property type="project" value="UniProtKB-SubCell"/>
</dbReference>
<evidence type="ECO:0000313" key="8">
    <source>
        <dbReference type="Proteomes" id="UP000813824"/>
    </source>
</evidence>
<dbReference type="AlphaFoldDB" id="A0A8K0UHI4"/>
<evidence type="ECO:0000256" key="2">
    <source>
        <dbReference type="ARBA" id="ARBA00023015"/>
    </source>
</evidence>
<dbReference type="Proteomes" id="UP000813824">
    <property type="component" value="Unassembled WGS sequence"/>
</dbReference>
<feature type="compositionally biased region" description="Acidic residues" evidence="5">
    <location>
        <begin position="147"/>
        <end position="174"/>
    </location>
</feature>
<feature type="compositionally biased region" description="Pro residues" evidence="5">
    <location>
        <begin position="213"/>
        <end position="244"/>
    </location>
</feature>
<feature type="compositionally biased region" description="Low complexity" evidence="5">
    <location>
        <begin position="317"/>
        <end position="330"/>
    </location>
</feature>
<evidence type="ECO:0000256" key="1">
    <source>
        <dbReference type="ARBA" id="ARBA00004123"/>
    </source>
</evidence>
<comment type="caution">
    <text evidence="7">The sequence shown here is derived from an EMBL/GenBank/DDBJ whole genome shotgun (WGS) entry which is preliminary data.</text>
</comment>
<dbReference type="OrthoDB" id="436852at2759"/>
<feature type="compositionally biased region" description="Basic and acidic residues" evidence="5">
    <location>
        <begin position="551"/>
        <end position="567"/>
    </location>
</feature>
<evidence type="ECO:0000256" key="4">
    <source>
        <dbReference type="ARBA" id="ARBA00023242"/>
    </source>
</evidence>
<dbReference type="Pfam" id="PF07524">
    <property type="entry name" value="Bromo_TP"/>
    <property type="match status" value="1"/>
</dbReference>
<dbReference type="SMART" id="SM00576">
    <property type="entry name" value="BTP"/>
    <property type="match status" value="1"/>
</dbReference>
<keyword evidence="8" id="KW-1185">Reference proteome</keyword>
<evidence type="ECO:0000313" key="7">
    <source>
        <dbReference type="EMBL" id="KAH8084869.1"/>
    </source>
</evidence>
<evidence type="ECO:0000256" key="3">
    <source>
        <dbReference type="ARBA" id="ARBA00023163"/>
    </source>
</evidence>
<organism evidence="7 8">
    <name type="scientific">Cristinia sonorae</name>
    <dbReference type="NCBI Taxonomy" id="1940300"/>
    <lineage>
        <taxon>Eukaryota</taxon>
        <taxon>Fungi</taxon>
        <taxon>Dikarya</taxon>
        <taxon>Basidiomycota</taxon>
        <taxon>Agaricomycotina</taxon>
        <taxon>Agaricomycetes</taxon>
        <taxon>Agaricomycetidae</taxon>
        <taxon>Agaricales</taxon>
        <taxon>Pleurotineae</taxon>
        <taxon>Stephanosporaceae</taxon>
        <taxon>Cristinia</taxon>
    </lineage>
</organism>
<name>A0A8K0UHI4_9AGAR</name>
<keyword evidence="3" id="KW-0804">Transcription</keyword>
<reference evidence="7" key="1">
    <citation type="journal article" date="2021" name="New Phytol.">
        <title>Evolutionary innovations through gain and loss of genes in the ectomycorrhizal Boletales.</title>
        <authorList>
            <person name="Wu G."/>
            <person name="Miyauchi S."/>
            <person name="Morin E."/>
            <person name="Kuo A."/>
            <person name="Drula E."/>
            <person name="Varga T."/>
            <person name="Kohler A."/>
            <person name="Feng B."/>
            <person name="Cao Y."/>
            <person name="Lipzen A."/>
            <person name="Daum C."/>
            <person name="Hundley H."/>
            <person name="Pangilinan J."/>
            <person name="Johnson J."/>
            <person name="Barry K."/>
            <person name="LaButti K."/>
            <person name="Ng V."/>
            <person name="Ahrendt S."/>
            <person name="Min B."/>
            <person name="Choi I.G."/>
            <person name="Park H."/>
            <person name="Plett J.M."/>
            <person name="Magnuson J."/>
            <person name="Spatafora J.W."/>
            <person name="Nagy L.G."/>
            <person name="Henrissat B."/>
            <person name="Grigoriev I.V."/>
            <person name="Yang Z.L."/>
            <person name="Xu J."/>
            <person name="Martin F.M."/>
        </authorList>
    </citation>
    <scope>NUCLEOTIDE SEQUENCE</scope>
    <source>
        <strain evidence="7">KKN 215</strain>
    </source>
</reference>